<evidence type="ECO:0000313" key="6">
    <source>
        <dbReference type="EMBL" id="EPX58310.1"/>
    </source>
</evidence>
<dbReference type="InterPro" id="IPR005119">
    <property type="entry name" value="LysR_subst-bd"/>
</dbReference>
<keyword evidence="7" id="KW-1185">Reference proteome</keyword>
<dbReference type="PANTHER" id="PTHR30537:SF31">
    <property type="entry name" value="TRANSCRIPTIONAL REGULATOR, LYSR FAMILY"/>
    <property type="match status" value="1"/>
</dbReference>
<dbReference type="Pfam" id="PF00126">
    <property type="entry name" value="HTH_1"/>
    <property type="match status" value="1"/>
</dbReference>
<feature type="domain" description="HTH lysR-type" evidence="5">
    <location>
        <begin position="9"/>
        <end position="64"/>
    </location>
</feature>
<dbReference type="Proteomes" id="UP000011682">
    <property type="component" value="Unassembled WGS sequence"/>
</dbReference>
<comment type="caution">
    <text evidence="6">The sequence shown here is derived from an EMBL/GenBank/DDBJ whole genome shotgun (WGS) entry which is preliminary data.</text>
</comment>
<evidence type="ECO:0000256" key="4">
    <source>
        <dbReference type="ARBA" id="ARBA00023163"/>
    </source>
</evidence>
<dbReference type="GO" id="GO:0043565">
    <property type="term" value="F:sequence-specific DNA binding"/>
    <property type="evidence" value="ECO:0007669"/>
    <property type="project" value="TreeGrafter"/>
</dbReference>
<evidence type="ECO:0000259" key="5">
    <source>
        <dbReference type="PROSITE" id="PS50931"/>
    </source>
</evidence>
<sequence>MPYQSDHALEELRAFVAVVEAQGFSAAARATRGRKATLSKRVQELEARLGVPLLVRTTRSLRLTDEGRAYFEHASRALASVRDAEAVVLSAKAEPRGVLRVTTSAALAALVMDSVVAAYLARHARVRVELHVSEHRGDLVREGFDLAVWAGALEDSSLIARRLGVADGGYYASPHYLARRPEPKSPEEVAAHDTIAVPKGDAPMDWTFVVAGRPKRVTLRPRLVVSDLALAARAAAAGMGIVRAPSSVVEPYLAKKQLVAILRESTPPGLEVHAVFPVGGALVPKTRVFVDLLQAWFEREPHGARRGDRQR</sequence>
<organism evidence="6 7">
    <name type="scientific">Cystobacter fuscus (strain ATCC 25194 / DSM 2262 / NBRC 100088 / M29)</name>
    <dbReference type="NCBI Taxonomy" id="1242864"/>
    <lineage>
        <taxon>Bacteria</taxon>
        <taxon>Pseudomonadati</taxon>
        <taxon>Myxococcota</taxon>
        <taxon>Myxococcia</taxon>
        <taxon>Myxococcales</taxon>
        <taxon>Cystobacterineae</taxon>
        <taxon>Archangiaceae</taxon>
        <taxon>Cystobacter</taxon>
    </lineage>
</organism>
<evidence type="ECO:0000256" key="1">
    <source>
        <dbReference type="ARBA" id="ARBA00009437"/>
    </source>
</evidence>
<keyword evidence="2" id="KW-0805">Transcription regulation</keyword>
<dbReference type="InterPro" id="IPR000847">
    <property type="entry name" value="LysR_HTH_N"/>
</dbReference>
<dbReference type="InterPro" id="IPR058163">
    <property type="entry name" value="LysR-type_TF_proteobact-type"/>
</dbReference>
<dbReference type="OrthoDB" id="5416547at2"/>
<dbReference type="SUPFAM" id="SSF53850">
    <property type="entry name" value="Periplasmic binding protein-like II"/>
    <property type="match status" value="1"/>
</dbReference>
<dbReference type="SUPFAM" id="SSF46785">
    <property type="entry name" value="Winged helix' DNA-binding domain"/>
    <property type="match status" value="1"/>
</dbReference>
<gene>
    <name evidence="6" type="ORF">D187_004066</name>
</gene>
<comment type="similarity">
    <text evidence="1">Belongs to the LysR transcriptional regulatory family.</text>
</comment>
<keyword evidence="4" id="KW-0804">Transcription</keyword>
<proteinExistence type="inferred from homology"/>
<reference evidence="6" key="1">
    <citation type="submission" date="2013-05" db="EMBL/GenBank/DDBJ databases">
        <title>Genome assembly of Cystobacter fuscus DSM 2262.</title>
        <authorList>
            <person name="Sharma G."/>
            <person name="Khatri I."/>
            <person name="Kaur C."/>
            <person name="Mayilraj S."/>
            <person name="Subramanian S."/>
        </authorList>
    </citation>
    <scope>NUCLEOTIDE SEQUENCE [LARGE SCALE GENOMIC DNA]</scope>
    <source>
        <strain evidence="6">DSM 2262</strain>
    </source>
</reference>
<dbReference type="InterPro" id="IPR036388">
    <property type="entry name" value="WH-like_DNA-bd_sf"/>
</dbReference>
<dbReference type="GO" id="GO:0003700">
    <property type="term" value="F:DNA-binding transcription factor activity"/>
    <property type="evidence" value="ECO:0007669"/>
    <property type="project" value="InterPro"/>
</dbReference>
<keyword evidence="3" id="KW-0238">DNA-binding</keyword>
<dbReference type="eggNOG" id="COG0583">
    <property type="taxonomic scope" value="Bacteria"/>
</dbReference>
<dbReference type="GO" id="GO:0006351">
    <property type="term" value="P:DNA-templated transcription"/>
    <property type="evidence" value="ECO:0007669"/>
    <property type="project" value="TreeGrafter"/>
</dbReference>
<dbReference type="PROSITE" id="PS50931">
    <property type="entry name" value="HTH_LYSR"/>
    <property type="match status" value="1"/>
</dbReference>
<dbReference type="InterPro" id="IPR036390">
    <property type="entry name" value="WH_DNA-bd_sf"/>
</dbReference>
<dbReference type="RefSeq" id="WP_002630512.1">
    <property type="nucleotide sequence ID" value="NZ_ANAH02000025.1"/>
</dbReference>
<dbReference type="FunFam" id="1.10.10.10:FF:000001">
    <property type="entry name" value="LysR family transcriptional regulator"/>
    <property type="match status" value="1"/>
</dbReference>
<evidence type="ECO:0000313" key="7">
    <source>
        <dbReference type="Proteomes" id="UP000011682"/>
    </source>
</evidence>
<dbReference type="AlphaFoldDB" id="S9P1G6"/>
<dbReference type="Gene3D" id="3.40.190.290">
    <property type="match status" value="1"/>
</dbReference>
<name>S9P1G6_CYSF2</name>
<dbReference type="EMBL" id="ANAH02000025">
    <property type="protein sequence ID" value="EPX58310.1"/>
    <property type="molecule type" value="Genomic_DNA"/>
</dbReference>
<evidence type="ECO:0000256" key="3">
    <source>
        <dbReference type="ARBA" id="ARBA00023125"/>
    </source>
</evidence>
<dbReference type="PANTHER" id="PTHR30537">
    <property type="entry name" value="HTH-TYPE TRANSCRIPTIONAL REGULATOR"/>
    <property type="match status" value="1"/>
</dbReference>
<dbReference type="Gene3D" id="1.10.10.10">
    <property type="entry name" value="Winged helix-like DNA-binding domain superfamily/Winged helix DNA-binding domain"/>
    <property type="match status" value="1"/>
</dbReference>
<evidence type="ECO:0000256" key="2">
    <source>
        <dbReference type="ARBA" id="ARBA00023015"/>
    </source>
</evidence>
<dbReference type="CDD" id="cd08422">
    <property type="entry name" value="PBP2_CrgA_like"/>
    <property type="match status" value="1"/>
</dbReference>
<dbReference type="Pfam" id="PF03466">
    <property type="entry name" value="LysR_substrate"/>
    <property type="match status" value="1"/>
</dbReference>
<accession>S9P1G6</accession>
<protein>
    <submittedName>
        <fullName evidence="6">Transcriptional regulator, LysR family</fullName>
    </submittedName>
</protein>